<sequence length="416" mass="47320">MKKMLVSLSLLLGLMETSCDQKVKREYNPELSLEMVRKPYLQNVWEDSASVLWKTNNAAKDCKIAYGTNLDSLTNTQLGIVDYQDYNTLNQATVKGLEPNTKYYYAIYSNDSLLLSGPDYYFISEPEKGTNAFSFYAMGDIGEPKDEGGFPEVTSKQIDKLNRRPDFGIGLGDIVYPDGESSAYDANFFEPMSPIMGNIPFYPALGNHDWHVNPDENFKKEWKLPNNEHYYSFDYQNAHFIALDSREGDFFDLDKQTEWLKEDLDKTQGKYDWIFVYLHHNGRTCTYKEDYPHVMGLYDIFAQNNVDLVLNGHAHTYERLKPFDGKGQVVDSLSMNLGSFPKMSNSFISITTGAGGKLKDSTKYVPDPLHCDEGPIVAHAEHLGHFSIITIDSTHLNFKGISSVDGNVFDEFEIQK</sequence>
<dbReference type="EMBL" id="JAVDQD010000010">
    <property type="protein sequence ID" value="MDR6241638.1"/>
    <property type="molecule type" value="Genomic_DNA"/>
</dbReference>
<dbReference type="Gene3D" id="2.60.40.380">
    <property type="entry name" value="Purple acid phosphatase-like, N-terminal"/>
    <property type="match status" value="1"/>
</dbReference>
<feature type="domain" description="Purple acid phosphatase N-terminal" evidence="3">
    <location>
        <begin position="46"/>
        <end position="112"/>
    </location>
</feature>
<dbReference type="Pfam" id="PF00149">
    <property type="entry name" value="Metallophos"/>
    <property type="match status" value="1"/>
</dbReference>
<dbReference type="InterPro" id="IPR004843">
    <property type="entry name" value="Calcineurin-like_PHP"/>
</dbReference>
<proteinExistence type="predicted"/>
<dbReference type="AlphaFoldDB" id="A0AAE3XRW8"/>
<evidence type="ECO:0000259" key="3">
    <source>
        <dbReference type="Pfam" id="PF16656"/>
    </source>
</evidence>
<dbReference type="SUPFAM" id="SSF49363">
    <property type="entry name" value="Purple acid phosphatase, N-terminal domain"/>
    <property type="match status" value="1"/>
</dbReference>
<evidence type="ECO:0008006" key="6">
    <source>
        <dbReference type="Google" id="ProtNLM"/>
    </source>
</evidence>
<protein>
    <recommendedName>
        <fullName evidence="6">Calcineurin-like phosphoesterase</fullName>
    </recommendedName>
</protein>
<dbReference type="SUPFAM" id="SSF56300">
    <property type="entry name" value="Metallo-dependent phosphatases"/>
    <property type="match status" value="1"/>
</dbReference>
<dbReference type="InterPro" id="IPR029052">
    <property type="entry name" value="Metallo-depent_PP-like"/>
</dbReference>
<dbReference type="Proteomes" id="UP001185092">
    <property type="component" value="Unassembled WGS sequence"/>
</dbReference>
<gene>
    <name evidence="4" type="ORF">HNQ88_004725</name>
</gene>
<accession>A0AAE3XRW8</accession>
<organism evidence="4 5">
    <name type="scientific">Aureibacter tunicatorum</name>
    <dbReference type="NCBI Taxonomy" id="866807"/>
    <lineage>
        <taxon>Bacteria</taxon>
        <taxon>Pseudomonadati</taxon>
        <taxon>Bacteroidota</taxon>
        <taxon>Cytophagia</taxon>
        <taxon>Cytophagales</taxon>
        <taxon>Persicobacteraceae</taxon>
        <taxon>Aureibacter</taxon>
    </lineage>
</organism>
<dbReference type="InterPro" id="IPR015914">
    <property type="entry name" value="PAPs_N"/>
</dbReference>
<evidence type="ECO:0000313" key="5">
    <source>
        <dbReference type="Proteomes" id="UP001185092"/>
    </source>
</evidence>
<keyword evidence="5" id="KW-1185">Reference proteome</keyword>
<dbReference type="PANTHER" id="PTHR45867">
    <property type="entry name" value="PURPLE ACID PHOSPHATASE"/>
    <property type="match status" value="1"/>
</dbReference>
<dbReference type="InterPro" id="IPR008963">
    <property type="entry name" value="Purple_acid_Pase-like_N"/>
</dbReference>
<feature type="domain" description="Calcineurin-like phosphoesterase" evidence="2">
    <location>
        <begin position="135"/>
        <end position="317"/>
    </location>
</feature>
<name>A0AAE3XRW8_9BACT</name>
<dbReference type="GO" id="GO:0003993">
    <property type="term" value="F:acid phosphatase activity"/>
    <property type="evidence" value="ECO:0007669"/>
    <property type="project" value="InterPro"/>
</dbReference>
<evidence type="ECO:0000256" key="1">
    <source>
        <dbReference type="ARBA" id="ARBA00022729"/>
    </source>
</evidence>
<dbReference type="Pfam" id="PF16656">
    <property type="entry name" value="Pur_ac_phosph_N"/>
    <property type="match status" value="1"/>
</dbReference>
<dbReference type="PANTHER" id="PTHR45867:SF3">
    <property type="entry name" value="ACID PHOSPHATASE TYPE 7"/>
    <property type="match status" value="1"/>
</dbReference>
<comment type="caution">
    <text evidence="4">The sequence shown here is derived from an EMBL/GenBank/DDBJ whole genome shotgun (WGS) entry which is preliminary data.</text>
</comment>
<dbReference type="Gene3D" id="3.60.21.10">
    <property type="match status" value="1"/>
</dbReference>
<evidence type="ECO:0000313" key="4">
    <source>
        <dbReference type="EMBL" id="MDR6241638.1"/>
    </source>
</evidence>
<keyword evidence="1" id="KW-0732">Signal</keyword>
<evidence type="ECO:0000259" key="2">
    <source>
        <dbReference type="Pfam" id="PF00149"/>
    </source>
</evidence>
<reference evidence="4" key="1">
    <citation type="submission" date="2023-07" db="EMBL/GenBank/DDBJ databases">
        <title>Genomic Encyclopedia of Type Strains, Phase IV (KMG-IV): sequencing the most valuable type-strain genomes for metagenomic binning, comparative biology and taxonomic classification.</title>
        <authorList>
            <person name="Goeker M."/>
        </authorList>
    </citation>
    <scope>NUCLEOTIDE SEQUENCE</scope>
    <source>
        <strain evidence="4">DSM 26174</strain>
    </source>
</reference>
<dbReference type="RefSeq" id="WP_309942577.1">
    <property type="nucleotide sequence ID" value="NZ_AP025308.1"/>
</dbReference>
<dbReference type="GO" id="GO:0046872">
    <property type="term" value="F:metal ion binding"/>
    <property type="evidence" value="ECO:0007669"/>
    <property type="project" value="InterPro"/>
</dbReference>